<dbReference type="OrthoDB" id="27298at2759"/>
<feature type="domain" description="Exoribonuclease phosphorolytic" evidence="8">
    <location>
        <begin position="136"/>
        <end position="203"/>
    </location>
</feature>
<evidence type="ECO:0000259" key="8">
    <source>
        <dbReference type="Pfam" id="PF03725"/>
    </source>
</evidence>
<keyword evidence="5" id="KW-0539">Nucleus</keyword>
<comment type="subcellular location">
    <subcellularLocation>
        <location evidence="1">Nucleus</location>
    </subcellularLocation>
</comment>
<dbReference type="SUPFAM" id="SSF54211">
    <property type="entry name" value="Ribosomal protein S5 domain 2-like"/>
    <property type="match status" value="1"/>
</dbReference>
<keyword evidence="4" id="KW-0271">Exosome</keyword>
<dbReference type="GO" id="GO:0000177">
    <property type="term" value="C:cytoplasmic exosome (RNase complex)"/>
    <property type="evidence" value="ECO:0007669"/>
    <property type="project" value="TreeGrafter"/>
</dbReference>
<dbReference type="GO" id="GO:0006364">
    <property type="term" value="P:rRNA processing"/>
    <property type="evidence" value="ECO:0007669"/>
    <property type="project" value="UniProtKB-KW"/>
</dbReference>
<dbReference type="InterPro" id="IPR001247">
    <property type="entry name" value="ExoRNase_PH_dom1"/>
</dbReference>
<dbReference type="Pfam" id="PF01138">
    <property type="entry name" value="RNase_PH"/>
    <property type="match status" value="1"/>
</dbReference>
<evidence type="ECO:0000256" key="5">
    <source>
        <dbReference type="ARBA" id="ARBA00023242"/>
    </source>
</evidence>
<evidence type="ECO:0000259" key="7">
    <source>
        <dbReference type="Pfam" id="PF01138"/>
    </source>
</evidence>
<gene>
    <name evidence="9" type="ORF">NAV_LOCUS945</name>
</gene>
<dbReference type="STRING" id="6277.A0A498S5Y0"/>
<feature type="domain" description="Exoribonuclease phosphorolytic" evidence="7">
    <location>
        <begin position="16"/>
        <end position="132"/>
    </location>
</feature>
<dbReference type="GO" id="GO:0016075">
    <property type="term" value="P:rRNA catabolic process"/>
    <property type="evidence" value="ECO:0007669"/>
    <property type="project" value="TreeGrafter"/>
</dbReference>
<evidence type="ECO:0000256" key="4">
    <source>
        <dbReference type="ARBA" id="ARBA00022835"/>
    </source>
</evidence>
<evidence type="ECO:0000313" key="10">
    <source>
        <dbReference type="Proteomes" id="UP000276991"/>
    </source>
</evidence>
<sequence>MEVKSPEVSDNSHQKLRDLRAQLSFLPRTDGSCALEQGTTVIWCGINGPGNASSSKRLSEQLVIDILYKHPHGQKDSTKINRLLGAALKHTIDHVHYPRVVLSVTLQLLQKGGSEAAAALNAACLAALDLGIIMNGMFCGVTVAVSQGKLILDPEYTQCSSADTFYTFAFYSSGKESTEMVACDTDGTFEYNTFEAARTLAKQASADIFIFYREILQRKLSVDIWKVTFSSGEPNDEMGSSAERAVNRKADLKVKRVVSRSMESNEEAVSDWNQSKKDKLRRHKSEQNLVSNKEHKYLDGKLNKKYMLNSSKQLQIRTKTKRNRADPEDDTLYEVPLKMPEFDLMTPRPEDSVA</sequence>
<accession>A0A498S5Y0</accession>
<proteinExistence type="inferred from homology"/>
<evidence type="ECO:0000256" key="3">
    <source>
        <dbReference type="ARBA" id="ARBA00022552"/>
    </source>
</evidence>
<comment type="similarity">
    <text evidence="2">Belongs to the RNase PH family.</text>
</comment>
<keyword evidence="10" id="KW-1185">Reference proteome</keyword>
<dbReference type="InterPro" id="IPR015847">
    <property type="entry name" value="ExoRNase_PH_dom2"/>
</dbReference>
<dbReference type="InterPro" id="IPR020568">
    <property type="entry name" value="Ribosomal_Su5_D2-typ_SF"/>
</dbReference>
<dbReference type="Pfam" id="PF03725">
    <property type="entry name" value="RNase_PH_C"/>
    <property type="match status" value="1"/>
</dbReference>
<dbReference type="SUPFAM" id="SSF55666">
    <property type="entry name" value="Ribonuclease PH domain 2-like"/>
    <property type="match status" value="1"/>
</dbReference>
<dbReference type="AlphaFoldDB" id="A0A498S5Y0"/>
<dbReference type="GO" id="GO:0034475">
    <property type="term" value="P:U4 snRNA 3'-end processing"/>
    <property type="evidence" value="ECO:0007669"/>
    <property type="project" value="TreeGrafter"/>
</dbReference>
<dbReference type="EMBL" id="UPTC01000071">
    <property type="protein sequence ID" value="VBB26115.1"/>
    <property type="molecule type" value="Genomic_DNA"/>
</dbReference>
<dbReference type="GO" id="GO:0003723">
    <property type="term" value="F:RNA binding"/>
    <property type="evidence" value="ECO:0007669"/>
    <property type="project" value="TreeGrafter"/>
</dbReference>
<reference evidence="9 10" key="1">
    <citation type="submission" date="2018-08" db="EMBL/GenBank/DDBJ databases">
        <authorList>
            <person name="Laetsch R D."/>
            <person name="Stevens L."/>
            <person name="Kumar S."/>
            <person name="Blaxter L. M."/>
        </authorList>
    </citation>
    <scope>NUCLEOTIDE SEQUENCE [LARGE SCALE GENOMIC DNA]</scope>
</reference>
<dbReference type="InterPro" id="IPR050080">
    <property type="entry name" value="RNase_PH"/>
</dbReference>
<organism evidence="9 10">
    <name type="scientific">Acanthocheilonema viteae</name>
    <name type="common">Filarial nematode worm</name>
    <name type="synonym">Dipetalonema viteae</name>
    <dbReference type="NCBI Taxonomy" id="6277"/>
    <lineage>
        <taxon>Eukaryota</taxon>
        <taxon>Metazoa</taxon>
        <taxon>Ecdysozoa</taxon>
        <taxon>Nematoda</taxon>
        <taxon>Chromadorea</taxon>
        <taxon>Rhabditida</taxon>
        <taxon>Spirurina</taxon>
        <taxon>Spiruromorpha</taxon>
        <taxon>Filarioidea</taxon>
        <taxon>Onchocercidae</taxon>
        <taxon>Acanthocheilonema</taxon>
    </lineage>
</organism>
<dbReference type="CDD" id="cd11372">
    <property type="entry name" value="RNase_PH_RRP46"/>
    <property type="match status" value="1"/>
</dbReference>
<dbReference type="GO" id="GO:0071051">
    <property type="term" value="P:poly(A)-dependent snoRNA 3'-end processing"/>
    <property type="evidence" value="ECO:0007669"/>
    <property type="project" value="TreeGrafter"/>
</dbReference>
<evidence type="ECO:0000313" key="9">
    <source>
        <dbReference type="EMBL" id="VBB26115.1"/>
    </source>
</evidence>
<keyword evidence="3" id="KW-0698">rRNA processing</keyword>
<dbReference type="Proteomes" id="UP000276991">
    <property type="component" value="Unassembled WGS sequence"/>
</dbReference>
<evidence type="ECO:0000256" key="2">
    <source>
        <dbReference type="ARBA" id="ARBA00006678"/>
    </source>
</evidence>
<dbReference type="GO" id="GO:0000176">
    <property type="term" value="C:nuclear exosome (RNase complex)"/>
    <property type="evidence" value="ECO:0007669"/>
    <property type="project" value="TreeGrafter"/>
</dbReference>
<feature type="region of interest" description="Disordered" evidence="6">
    <location>
        <begin position="264"/>
        <end position="286"/>
    </location>
</feature>
<evidence type="ECO:0000256" key="6">
    <source>
        <dbReference type="SAM" id="MobiDB-lite"/>
    </source>
</evidence>
<dbReference type="InterPro" id="IPR036345">
    <property type="entry name" value="ExoRNase_PH_dom2_sf"/>
</dbReference>
<dbReference type="Gene3D" id="3.30.230.70">
    <property type="entry name" value="GHMP Kinase, N-terminal domain"/>
    <property type="match status" value="1"/>
</dbReference>
<dbReference type="PANTHER" id="PTHR11953:SF1">
    <property type="entry name" value="EXOSOME COMPLEX COMPONENT RRP46"/>
    <property type="match status" value="1"/>
</dbReference>
<evidence type="ECO:0000256" key="1">
    <source>
        <dbReference type="ARBA" id="ARBA00004123"/>
    </source>
</evidence>
<dbReference type="GO" id="GO:0005730">
    <property type="term" value="C:nucleolus"/>
    <property type="evidence" value="ECO:0007669"/>
    <property type="project" value="TreeGrafter"/>
</dbReference>
<dbReference type="PANTHER" id="PTHR11953">
    <property type="entry name" value="EXOSOME COMPLEX COMPONENT"/>
    <property type="match status" value="1"/>
</dbReference>
<name>A0A498S5Y0_ACAVI</name>
<feature type="region of interest" description="Disordered" evidence="6">
    <location>
        <begin position="310"/>
        <end position="330"/>
    </location>
</feature>
<dbReference type="GO" id="GO:0071028">
    <property type="term" value="P:nuclear mRNA surveillance"/>
    <property type="evidence" value="ECO:0007669"/>
    <property type="project" value="TreeGrafter"/>
</dbReference>
<protein>
    <submittedName>
        <fullName evidence="9">Uncharacterized protein</fullName>
    </submittedName>
</protein>
<dbReference type="InterPro" id="IPR027408">
    <property type="entry name" value="PNPase/RNase_PH_dom_sf"/>
</dbReference>